<accession>A0A0M7B790</accession>
<name>A0A0M7B790_9RHOB</name>
<organism evidence="1 2">
    <name type="scientific">Jannaschia seosinensis</name>
    <dbReference type="NCBI Taxonomy" id="313367"/>
    <lineage>
        <taxon>Bacteria</taxon>
        <taxon>Pseudomonadati</taxon>
        <taxon>Pseudomonadota</taxon>
        <taxon>Alphaproteobacteria</taxon>
        <taxon>Rhodobacterales</taxon>
        <taxon>Roseobacteraceae</taxon>
        <taxon>Jannaschia</taxon>
    </lineage>
</organism>
<keyword evidence="2" id="KW-1185">Reference proteome</keyword>
<reference evidence="1 2" key="1">
    <citation type="submission" date="2015-09" db="EMBL/GenBank/DDBJ databases">
        <authorList>
            <person name="Jackson K.R."/>
            <person name="Lunt B.L."/>
            <person name="Fisher J.N.B."/>
            <person name="Gardner A.V."/>
            <person name="Bailey M.E."/>
            <person name="Deus L.M."/>
            <person name="Earl A.S."/>
            <person name="Gibby P.D."/>
            <person name="Hartmann K.A."/>
            <person name="Liu J.E."/>
            <person name="Manci A.M."/>
            <person name="Nielsen D.A."/>
            <person name="Solomon M.B."/>
            <person name="Breakwell D.P."/>
            <person name="Burnett S.H."/>
            <person name="Grose J.H."/>
        </authorList>
    </citation>
    <scope>NUCLEOTIDE SEQUENCE [LARGE SCALE GENOMIC DNA]</scope>
    <source>
        <strain evidence="1 2">CECT 7799</strain>
    </source>
</reference>
<proteinExistence type="predicted"/>
<protein>
    <submittedName>
        <fullName evidence="1">Uncharacterized protein</fullName>
    </submittedName>
</protein>
<dbReference type="AlphaFoldDB" id="A0A0M7B790"/>
<gene>
    <name evidence="1" type="ORF">JSE7799_00387</name>
</gene>
<sequence length="92" mass="10315">MKSGGHRESHLPLSSLTYIRTLHERSLGEGSALRHEIWSLVEVDGERKVLFEAQSPGKTGASQPIEQRLMTLREALRGPRAAARQIWLALED</sequence>
<dbReference type="EMBL" id="CYPR01000019">
    <property type="protein sequence ID" value="CUH17351.1"/>
    <property type="molecule type" value="Genomic_DNA"/>
</dbReference>
<evidence type="ECO:0000313" key="2">
    <source>
        <dbReference type="Proteomes" id="UP000049455"/>
    </source>
</evidence>
<dbReference type="Proteomes" id="UP000049455">
    <property type="component" value="Unassembled WGS sequence"/>
</dbReference>
<evidence type="ECO:0000313" key="1">
    <source>
        <dbReference type="EMBL" id="CUH17351.1"/>
    </source>
</evidence>
<dbReference type="STRING" id="313367.JSE7799_00387"/>